<dbReference type="EMBL" id="LT882684">
    <property type="protein sequence ID" value="SMY27528.1"/>
    <property type="molecule type" value="Genomic_DNA"/>
</dbReference>
<evidence type="ECO:0000313" key="2">
    <source>
        <dbReference type="Proteomes" id="UP000215453"/>
    </source>
</evidence>
<gene>
    <name evidence="1" type="ORF">ZT1A5_G8973</name>
</gene>
<reference evidence="1 2" key="1">
    <citation type="submission" date="2016-10" db="EMBL/GenBank/DDBJ databases">
        <authorList>
            <person name="Varghese N."/>
        </authorList>
    </citation>
    <scope>NUCLEOTIDE SEQUENCE [LARGE SCALE GENOMIC DNA]</scope>
</reference>
<organism evidence="1 2">
    <name type="scientific">Zymoseptoria tritici ST99CH_1A5</name>
    <dbReference type="NCBI Taxonomy" id="1276529"/>
    <lineage>
        <taxon>Eukaryota</taxon>
        <taxon>Fungi</taxon>
        <taxon>Dikarya</taxon>
        <taxon>Ascomycota</taxon>
        <taxon>Pezizomycotina</taxon>
        <taxon>Dothideomycetes</taxon>
        <taxon>Dothideomycetidae</taxon>
        <taxon>Mycosphaerellales</taxon>
        <taxon>Mycosphaerellaceae</taxon>
        <taxon>Zymoseptoria</taxon>
    </lineage>
</organism>
<accession>A0A1Y6LVT6</accession>
<dbReference type="Proteomes" id="UP000215453">
    <property type="component" value="Chromosome 9"/>
</dbReference>
<proteinExistence type="predicted"/>
<protein>
    <submittedName>
        <fullName evidence="1">Uncharacterized protein</fullName>
    </submittedName>
</protein>
<name>A0A1Y6LVT6_ZYMTR</name>
<evidence type="ECO:0000313" key="1">
    <source>
        <dbReference type="EMBL" id="SMY27528.1"/>
    </source>
</evidence>
<sequence>MPSLLDLPDELLSVILSHPPPPDSTLPSCLLPRSFSDHELLVASFSFYQSLAQTCKRMLFVAQPLLYQSLALNSLRIDEWDDRSMDHYPDTHLLARTMCESPHLRTLVRKINIPKCAALETGRYFEDTPIEDGFRQVLRPILSGYGDFFDLLMYGLDQRCGAADAVVVMLLSPNLEKVTLNWSGTRQCYHNARLGSDCQMAIVGEALRILSTTQVPGQIAPRPLLTLEHMSVDGWQKNRHSRHLADHASPDILTTIMQLPGLRSVEARYLEPKNFYPDIMQTLEPGSSDVRSLKLSNMSLAAPWLKNIVRSCRGLKTFSYEAQKDDCTIDLDAVRDALVGQENTLRTLCITNFTGGQQKWTTRSSLGSLTSFVYLTRLEVEESVLVGQHGDMRAWSVVDMLPPTIKTLVLHTSRAASRLTAIVTNLAPLQSNALDRLIISCPLYRVEYGQSNDLNNSYARLLYRSEPLVFSDIVSVRVVRVLWSDHMTVTFSGLQDVGCADLTDLADGLAGGRLKALIREQMLKTWDREVALGEALLSVYDGKTAPGREVVEPEAEVDFGDALSSLFELVETGPEAYLNGSLADLEHGKNADE</sequence>
<dbReference type="AlphaFoldDB" id="A0A1Y6LVT6"/>